<dbReference type="PANTHER" id="PTHR15197">
    <property type="entry name" value="COILIN P80"/>
    <property type="match status" value="1"/>
</dbReference>
<evidence type="ECO:0000313" key="4">
    <source>
        <dbReference type="RefSeq" id="XP_017772541.1"/>
    </source>
</evidence>
<name>A0ABM1MD91_NICVS</name>
<proteinExistence type="predicted"/>
<sequence length="538" mass="61674">MDHPRYFKILADLTHFYTDHRSSCHIFVNVDKMKVVNDLKLHITKLFNISNFDVRYMHHHLPDAEDIRILKDGDTVHLIKVNTDKERIELVENEQNCIQEKLVKKVKKKKKKSNKSNIGEPVDFFELTPNSTSSPNSKEEEVNSAPINGNVSHDLIEKVDYFETLEHKNKKRKLDEATPKMLRMNKTYHPLCRLEKTSNIVKTIIASKPSDGKKISNVTIDIIPFKANSESGNTTMQLEDKIGEEQQSFSAEAKMMICQTPQSNKDEEMQETPCINMEQDMQETPIIINKEQEICETPSNKDKEQVEEKEEVFVNTLNVNLSKSELTDISDFNTDSMMERTETNRKRKRVRKRKNSKRLESSSSEKEQPKVLLPFKPPNTQGKPSTHIKFDDIQDDIIFIDSSVSVCEQKNDEAEKTNIQSSTTISIAECNNTAEDVNNASNFSTPGKMQPLEPKPNDKIVFKRLKIGRDYSPILSESITGIVESFNGTEISLNIIEGASEFLMPGGKFNMTDQDEQHPQLKKTLEWAVLIEPIIKRN</sequence>
<feature type="region of interest" description="Disordered" evidence="1">
    <location>
        <begin position="109"/>
        <end position="148"/>
    </location>
</feature>
<feature type="domain" description="Coilin N-terminal" evidence="2">
    <location>
        <begin position="12"/>
        <end position="116"/>
    </location>
</feature>
<dbReference type="GeneID" id="108559713"/>
<reference evidence="4" key="1">
    <citation type="submission" date="2025-08" db="UniProtKB">
        <authorList>
            <consortium name="RefSeq"/>
        </authorList>
    </citation>
    <scope>IDENTIFICATION</scope>
    <source>
        <tissue evidence="4">Whole Larva</tissue>
    </source>
</reference>
<protein>
    <submittedName>
        <fullName evidence="4">Uncharacterized protein LOC108559713</fullName>
    </submittedName>
</protein>
<evidence type="ECO:0000256" key="1">
    <source>
        <dbReference type="SAM" id="MobiDB-lite"/>
    </source>
</evidence>
<dbReference type="InterPro" id="IPR031722">
    <property type="entry name" value="Coilin_N"/>
</dbReference>
<evidence type="ECO:0000259" key="2">
    <source>
        <dbReference type="Pfam" id="PF15862"/>
    </source>
</evidence>
<dbReference type="Proteomes" id="UP000695000">
    <property type="component" value="Unplaced"/>
</dbReference>
<dbReference type="InterPro" id="IPR024822">
    <property type="entry name" value="Coilin"/>
</dbReference>
<dbReference type="PANTHER" id="PTHR15197:SF0">
    <property type="entry name" value="COILIN"/>
    <property type="match status" value="1"/>
</dbReference>
<organism evidence="3 4">
    <name type="scientific">Nicrophorus vespilloides</name>
    <name type="common">Boreal carrion beetle</name>
    <dbReference type="NCBI Taxonomy" id="110193"/>
    <lineage>
        <taxon>Eukaryota</taxon>
        <taxon>Metazoa</taxon>
        <taxon>Ecdysozoa</taxon>
        <taxon>Arthropoda</taxon>
        <taxon>Hexapoda</taxon>
        <taxon>Insecta</taxon>
        <taxon>Pterygota</taxon>
        <taxon>Neoptera</taxon>
        <taxon>Endopterygota</taxon>
        <taxon>Coleoptera</taxon>
        <taxon>Polyphaga</taxon>
        <taxon>Staphyliniformia</taxon>
        <taxon>Silphidae</taxon>
        <taxon>Nicrophorinae</taxon>
        <taxon>Nicrophorus</taxon>
    </lineage>
</organism>
<evidence type="ECO:0000313" key="3">
    <source>
        <dbReference type="Proteomes" id="UP000695000"/>
    </source>
</evidence>
<gene>
    <name evidence="4" type="primary">LOC108559713</name>
</gene>
<accession>A0ABM1MD91</accession>
<dbReference type="Pfam" id="PF15862">
    <property type="entry name" value="Coilin_N"/>
    <property type="match status" value="1"/>
</dbReference>
<feature type="compositionally biased region" description="Basic and acidic residues" evidence="1">
    <location>
        <begin position="357"/>
        <end position="369"/>
    </location>
</feature>
<feature type="compositionally biased region" description="Basic residues" evidence="1">
    <location>
        <begin position="345"/>
        <end position="356"/>
    </location>
</feature>
<keyword evidence="3" id="KW-1185">Reference proteome</keyword>
<feature type="region of interest" description="Disordered" evidence="1">
    <location>
        <begin position="335"/>
        <end position="387"/>
    </location>
</feature>
<dbReference type="RefSeq" id="XP_017772541.1">
    <property type="nucleotide sequence ID" value="XM_017917052.1"/>
</dbReference>